<dbReference type="EMBL" id="VIWW01000001">
    <property type="protein sequence ID" value="TWG02956.1"/>
    <property type="molecule type" value="Genomic_DNA"/>
</dbReference>
<gene>
    <name evidence="5" type="ORF">FHX80_111368</name>
    <name evidence="6" type="ORF">OIE64_26060</name>
</gene>
<dbReference type="Gene3D" id="1.10.10.10">
    <property type="entry name" value="Winged helix-like DNA-binding domain superfamily/Winged helix DNA-binding domain"/>
    <property type="match status" value="1"/>
</dbReference>
<sequence>MNSSPPATRRTPSDRRKQLPEEVAAYVRELVITGEVKAGDFLRMEPIAEAVGVSNTPVREGLLLLQSEGFVQLVPRRGFIVAPFTPGDVQDLFWAQARLGGELAARAAKRITPEAIARLEANIEEYERAAEAGDTRSLAELGHLFHRELNLAAGSRRLALLLGTVVKQLPNQFYATIEGQVDNARSEHPLLLDALKNGDTRKARSVFEKHIQGSAARLIETLEKRGMWAEEQQAS</sequence>
<accession>A0A561UUE3</accession>
<evidence type="ECO:0000256" key="1">
    <source>
        <dbReference type="ARBA" id="ARBA00023015"/>
    </source>
</evidence>
<dbReference type="GO" id="GO:0003700">
    <property type="term" value="F:DNA-binding transcription factor activity"/>
    <property type="evidence" value="ECO:0007669"/>
    <property type="project" value="InterPro"/>
</dbReference>
<keyword evidence="1" id="KW-0805">Transcription regulation</keyword>
<dbReference type="OrthoDB" id="8680240at2"/>
<keyword evidence="8" id="KW-1185">Reference proteome</keyword>
<keyword evidence="3" id="KW-0804">Transcription</keyword>
<dbReference type="Pfam" id="PF07729">
    <property type="entry name" value="FCD"/>
    <property type="match status" value="1"/>
</dbReference>
<organism evidence="5 7">
    <name type="scientific">Streptomyces brevispora</name>
    <dbReference type="NCBI Taxonomy" id="887462"/>
    <lineage>
        <taxon>Bacteria</taxon>
        <taxon>Bacillati</taxon>
        <taxon>Actinomycetota</taxon>
        <taxon>Actinomycetes</taxon>
        <taxon>Kitasatosporales</taxon>
        <taxon>Streptomycetaceae</taxon>
        <taxon>Streptomyces</taxon>
    </lineage>
</organism>
<evidence type="ECO:0000256" key="2">
    <source>
        <dbReference type="ARBA" id="ARBA00023125"/>
    </source>
</evidence>
<dbReference type="InterPro" id="IPR036388">
    <property type="entry name" value="WH-like_DNA-bd_sf"/>
</dbReference>
<dbReference type="PANTHER" id="PTHR43537:SF24">
    <property type="entry name" value="GLUCONATE OPERON TRANSCRIPTIONAL REPRESSOR"/>
    <property type="match status" value="1"/>
</dbReference>
<evidence type="ECO:0000313" key="7">
    <source>
        <dbReference type="Proteomes" id="UP000318186"/>
    </source>
</evidence>
<dbReference type="RefSeq" id="WP_145763376.1">
    <property type="nucleotide sequence ID" value="NZ_CP109114.1"/>
</dbReference>
<protein>
    <submittedName>
        <fullName evidence="5 6">GntR family transcriptional regulator</fullName>
    </submittedName>
</protein>
<dbReference type="SUPFAM" id="SSF48008">
    <property type="entry name" value="GntR ligand-binding domain-like"/>
    <property type="match status" value="1"/>
</dbReference>
<keyword evidence="2 5" id="KW-0238">DNA-binding</keyword>
<evidence type="ECO:0000313" key="5">
    <source>
        <dbReference type="EMBL" id="TWG02956.1"/>
    </source>
</evidence>
<evidence type="ECO:0000313" key="8">
    <source>
        <dbReference type="Proteomes" id="UP001330827"/>
    </source>
</evidence>
<dbReference type="InterPro" id="IPR011711">
    <property type="entry name" value="GntR_C"/>
</dbReference>
<dbReference type="InterPro" id="IPR008920">
    <property type="entry name" value="TF_FadR/GntR_C"/>
</dbReference>
<dbReference type="SMART" id="SM00895">
    <property type="entry name" value="FCD"/>
    <property type="match status" value="1"/>
</dbReference>
<evidence type="ECO:0000256" key="3">
    <source>
        <dbReference type="ARBA" id="ARBA00023163"/>
    </source>
</evidence>
<dbReference type="InterPro" id="IPR000524">
    <property type="entry name" value="Tscrpt_reg_HTH_GntR"/>
</dbReference>
<dbReference type="SMART" id="SM00345">
    <property type="entry name" value="HTH_GNTR"/>
    <property type="match status" value="1"/>
</dbReference>
<dbReference type="Gene3D" id="1.20.120.530">
    <property type="entry name" value="GntR ligand-binding domain-like"/>
    <property type="match status" value="1"/>
</dbReference>
<name>A0A561UUE3_9ACTN</name>
<dbReference type="GO" id="GO:0003677">
    <property type="term" value="F:DNA binding"/>
    <property type="evidence" value="ECO:0007669"/>
    <property type="project" value="UniProtKB-KW"/>
</dbReference>
<evidence type="ECO:0000259" key="4">
    <source>
        <dbReference type="PROSITE" id="PS50949"/>
    </source>
</evidence>
<reference evidence="5 7" key="1">
    <citation type="submission" date="2019-06" db="EMBL/GenBank/DDBJ databases">
        <title>Sequencing the genomes of 1000 actinobacteria strains.</title>
        <authorList>
            <person name="Klenk H.-P."/>
        </authorList>
    </citation>
    <scope>NUCLEOTIDE SEQUENCE [LARGE SCALE GENOMIC DNA]</scope>
    <source>
        <strain evidence="5 7">DSM 42059</strain>
    </source>
</reference>
<reference evidence="6 8" key="2">
    <citation type="submission" date="2022-10" db="EMBL/GenBank/DDBJ databases">
        <title>The complete genomes of actinobacterial strains from the NBC collection.</title>
        <authorList>
            <person name="Joergensen T.S."/>
            <person name="Alvarez Arevalo M."/>
            <person name="Sterndorff E.B."/>
            <person name="Faurdal D."/>
            <person name="Vuksanovic O."/>
            <person name="Mourched A.-S."/>
            <person name="Charusanti P."/>
            <person name="Shaw S."/>
            <person name="Blin K."/>
            <person name="Weber T."/>
        </authorList>
    </citation>
    <scope>NUCLEOTIDE SEQUENCE [LARGE SCALE GENOMIC DNA]</scope>
    <source>
        <strain evidence="6 8">NBC 01769</strain>
    </source>
</reference>
<proteinExistence type="predicted"/>
<dbReference type="InterPro" id="IPR036390">
    <property type="entry name" value="WH_DNA-bd_sf"/>
</dbReference>
<dbReference type="PROSITE" id="PS50949">
    <property type="entry name" value="HTH_GNTR"/>
    <property type="match status" value="1"/>
</dbReference>
<dbReference type="PANTHER" id="PTHR43537">
    <property type="entry name" value="TRANSCRIPTIONAL REGULATOR, GNTR FAMILY"/>
    <property type="match status" value="1"/>
</dbReference>
<dbReference type="AlphaFoldDB" id="A0A561UUE3"/>
<evidence type="ECO:0000313" key="6">
    <source>
        <dbReference type="EMBL" id="WSC15949.1"/>
    </source>
</evidence>
<dbReference type="Pfam" id="PF00392">
    <property type="entry name" value="GntR"/>
    <property type="match status" value="1"/>
</dbReference>
<dbReference type="EMBL" id="CP109114">
    <property type="protein sequence ID" value="WSC15949.1"/>
    <property type="molecule type" value="Genomic_DNA"/>
</dbReference>
<dbReference type="Proteomes" id="UP001330827">
    <property type="component" value="Chromosome"/>
</dbReference>
<dbReference type="Proteomes" id="UP000318186">
    <property type="component" value="Unassembled WGS sequence"/>
</dbReference>
<dbReference type="SUPFAM" id="SSF46785">
    <property type="entry name" value="Winged helix' DNA-binding domain"/>
    <property type="match status" value="1"/>
</dbReference>
<feature type="domain" description="HTH gntR-type" evidence="4">
    <location>
        <begin position="17"/>
        <end position="84"/>
    </location>
</feature>